<reference evidence="1" key="1">
    <citation type="submission" date="2021-01" db="EMBL/GenBank/DDBJ databases">
        <authorList>
            <person name="Corre E."/>
            <person name="Pelletier E."/>
            <person name="Niang G."/>
            <person name="Scheremetjew M."/>
            <person name="Finn R."/>
            <person name="Kale V."/>
            <person name="Holt S."/>
            <person name="Cochrane G."/>
            <person name="Meng A."/>
            <person name="Brown T."/>
            <person name="Cohen L."/>
        </authorList>
    </citation>
    <scope>NUCLEOTIDE SEQUENCE</scope>
    <source>
        <strain evidence="1">CCMP1594</strain>
    </source>
</reference>
<protein>
    <submittedName>
        <fullName evidence="1">Uncharacterized protein</fullName>
    </submittedName>
</protein>
<sequence length="149" mass="16213">MSQSYLRDFLIRCPKNPDNSAEQIGSIQNPNKSAELIGKVRKIQPPIWGGGVVLGLAGPGIPRSRAVVWVAPFRRSSAQKEQTATHTKGTASCSQAVLLSIGRERLEAQHGNVGRTSGAGVKMFKIAQFNVFTPEVKKAGTPHYRFLCR</sequence>
<evidence type="ECO:0000313" key="1">
    <source>
        <dbReference type="EMBL" id="CAE0825125.1"/>
    </source>
</evidence>
<dbReference type="EMBL" id="HBJA01105321">
    <property type="protein sequence ID" value="CAE0825125.1"/>
    <property type="molecule type" value="Transcribed_RNA"/>
</dbReference>
<name>A0A7S4LF24_9EUGL</name>
<dbReference type="AlphaFoldDB" id="A0A7S4LF24"/>
<gene>
    <name evidence="1" type="ORF">EGYM00163_LOCUS36370</name>
</gene>
<organism evidence="1">
    <name type="scientific">Eutreptiella gymnastica</name>
    <dbReference type="NCBI Taxonomy" id="73025"/>
    <lineage>
        <taxon>Eukaryota</taxon>
        <taxon>Discoba</taxon>
        <taxon>Euglenozoa</taxon>
        <taxon>Euglenida</taxon>
        <taxon>Spirocuta</taxon>
        <taxon>Euglenophyceae</taxon>
        <taxon>Eutreptiales</taxon>
        <taxon>Eutreptiaceae</taxon>
        <taxon>Eutreptiella</taxon>
    </lineage>
</organism>
<accession>A0A7S4LF24</accession>
<proteinExistence type="predicted"/>